<evidence type="ECO:0000259" key="1">
    <source>
        <dbReference type="PROSITE" id="PS50878"/>
    </source>
</evidence>
<dbReference type="Proteomes" id="UP001152523">
    <property type="component" value="Unassembled WGS sequence"/>
</dbReference>
<sequence>MVKILVWNVRGLNKTSKHNLIASYIVANNVSLCCFLETKMTTANFNNYVLNKWPGWVCETNFNKINGGRMALMWNPNVLNCVFNAVETQYMHLKCVCRISQISFLATLVYPLYTALERKALWEELAILGDGFTEPWVIAGDFNCVSAPNERVGSTPPTAYMMKHLFDFKVQASLEDAPSTGEFYTWNRGALWAKLDRVLVNDIWSQNGLNITTHFHEMEVEFDHTASVISILNNSSLRPKPFKFFNMWIKHPEFANLVAQSWRHDIDGTAQYSMVRNLKLLKRPLKELNTKEFGHISNKVKRAKEDYKRLHKLALQNPLDEDNRSQLMEARKRAKFLTEAETSFYQQKAKAIHILEADKGTKYFHAIMRKKTTKNTISSITLEDGSLTTSLEQVGNEFVNFFVDLFGTYSECQPLDHAVLGTGPMIEPSAHDSLLAPIDTIEIKNALFAIGNDKAPGPDGYSSAFFKANWNFIGDDIVRAIKEFFRSGKLLKQINHTVIALIPKTNHSPKVSDYRPISCTNVMYKIITKILAARISQCLPGLIDLAQGAFVDGRLMFDNIFLAQELVRGYTRKRFSPRCMIKVDLRKAYDTISWEFLNEVLRGLGFPARFIGWIMECVTTASFSISLNGCLYGHFEGKRGIRQGDPMSPLLFVICLEYFSRLINLKTKVSNFNFHPQCAKLGLTHLAYADDLILFSRGDTYSIEILVKALEEFGDASGLKVNHDKSNIFVGGS</sequence>
<dbReference type="Pfam" id="PF00078">
    <property type="entry name" value="RVT_1"/>
    <property type="match status" value="1"/>
</dbReference>
<dbReference type="CDD" id="cd01650">
    <property type="entry name" value="RT_nLTR_like"/>
    <property type="match status" value="1"/>
</dbReference>
<protein>
    <recommendedName>
        <fullName evidence="1">Reverse transcriptase domain-containing protein</fullName>
    </recommendedName>
</protein>
<dbReference type="AlphaFoldDB" id="A0AAV0E3K7"/>
<feature type="domain" description="Reverse transcriptase" evidence="1">
    <location>
        <begin position="483"/>
        <end position="733"/>
    </location>
</feature>
<dbReference type="PANTHER" id="PTHR31635">
    <property type="entry name" value="REVERSE TRANSCRIPTASE DOMAIN-CONTAINING PROTEIN-RELATED"/>
    <property type="match status" value="1"/>
</dbReference>
<evidence type="ECO:0000313" key="3">
    <source>
        <dbReference type="Proteomes" id="UP001152523"/>
    </source>
</evidence>
<evidence type="ECO:0000313" key="2">
    <source>
        <dbReference type="EMBL" id="CAH9114039.1"/>
    </source>
</evidence>
<dbReference type="Pfam" id="PF03372">
    <property type="entry name" value="Exo_endo_phos"/>
    <property type="match status" value="1"/>
</dbReference>
<dbReference type="PROSITE" id="PS50878">
    <property type="entry name" value="RT_POL"/>
    <property type="match status" value="1"/>
</dbReference>
<proteinExistence type="predicted"/>
<dbReference type="SUPFAM" id="SSF56672">
    <property type="entry name" value="DNA/RNA polymerases"/>
    <property type="match status" value="1"/>
</dbReference>
<dbReference type="EMBL" id="CAMAPF010000218">
    <property type="protein sequence ID" value="CAH9114039.1"/>
    <property type="molecule type" value="Genomic_DNA"/>
</dbReference>
<organism evidence="2 3">
    <name type="scientific">Cuscuta epithymum</name>
    <dbReference type="NCBI Taxonomy" id="186058"/>
    <lineage>
        <taxon>Eukaryota</taxon>
        <taxon>Viridiplantae</taxon>
        <taxon>Streptophyta</taxon>
        <taxon>Embryophyta</taxon>
        <taxon>Tracheophyta</taxon>
        <taxon>Spermatophyta</taxon>
        <taxon>Magnoliopsida</taxon>
        <taxon>eudicotyledons</taxon>
        <taxon>Gunneridae</taxon>
        <taxon>Pentapetalae</taxon>
        <taxon>asterids</taxon>
        <taxon>lamiids</taxon>
        <taxon>Solanales</taxon>
        <taxon>Convolvulaceae</taxon>
        <taxon>Cuscuteae</taxon>
        <taxon>Cuscuta</taxon>
        <taxon>Cuscuta subgen. Cuscuta</taxon>
    </lineage>
</organism>
<dbReference type="InterPro" id="IPR043502">
    <property type="entry name" value="DNA/RNA_pol_sf"/>
</dbReference>
<dbReference type="SUPFAM" id="SSF56219">
    <property type="entry name" value="DNase I-like"/>
    <property type="match status" value="1"/>
</dbReference>
<accession>A0AAV0E3K7</accession>
<reference evidence="2" key="1">
    <citation type="submission" date="2022-07" db="EMBL/GenBank/DDBJ databases">
        <authorList>
            <person name="Macas J."/>
            <person name="Novak P."/>
            <person name="Neumann P."/>
        </authorList>
    </citation>
    <scope>NUCLEOTIDE SEQUENCE</scope>
</reference>
<dbReference type="InterPro" id="IPR036691">
    <property type="entry name" value="Endo/exonu/phosph_ase_sf"/>
</dbReference>
<dbReference type="PANTHER" id="PTHR31635:SF196">
    <property type="entry name" value="REVERSE TRANSCRIPTASE DOMAIN-CONTAINING PROTEIN-RELATED"/>
    <property type="match status" value="1"/>
</dbReference>
<name>A0AAV0E3K7_9ASTE</name>
<comment type="caution">
    <text evidence="2">The sequence shown here is derived from an EMBL/GenBank/DDBJ whole genome shotgun (WGS) entry which is preliminary data.</text>
</comment>
<dbReference type="GO" id="GO:0003824">
    <property type="term" value="F:catalytic activity"/>
    <property type="evidence" value="ECO:0007669"/>
    <property type="project" value="InterPro"/>
</dbReference>
<gene>
    <name evidence="2" type="ORF">CEPIT_LOCUS20540</name>
</gene>
<dbReference type="InterPro" id="IPR005135">
    <property type="entry name" value="Endo/exonuclease/phosphatase"/>
</dbReference>
<dbReference type="Gene3D" id="3.60.10.10">
    <property type="entry name" value="Endonuclease/exonuclease/phosphatase"/>
    <property type="match status" value="1"/>
</dbReference>
<dbReference type="InterPro" id="IPR000477">
    <property type="entry name" value="RT_dom"/>
</dbReference>
<keyword evidence="3" id="KW-1185">Reference proteome</keyword>